<gene>
    <name evidence="1" type="ORF">L6452_05480</name>
</gene>
<evidence type="ECO:0000313" key="2">
    <source>
        <dbReference type="Proteomes" id="UP001055879"/>
    </source>
</evidence>
<sequence length="189" mass="20993">MFLQAHLDPSLSRLISSPPASHQKDLPVEEETERKRLEQAGDAIFPESPDWTKTKKRKNIIENAGDRVKVKIECLIQFSKKEVGKQLDECKRKACYASKMEFICYVLPCFSLTVAARGEAILSDTIGINEVLLVHTSVVRADMGFSQLPTQLLVASTGSVTTCFYCELGRACRKLRSIAIGLSVPDGFK</sequence>
<dbReference type="EMBL" id="CM042048">
    <property type="protein sequence ID" value="KAI3757936.1"/>
    <property type="molecule type" value="Genomic_DNA"/>
</dbReference>
<protein>
    <submittedName>
        <fullName evidence="1">Uncharacterized protein</fullName>
    </submittedName>
</protein>
<accession>A0ACB9EGQ4</accession>
<dbReference type="Proteomes" id="UP001055879">
    <property type="component" value="Linkage Group LG02"/>
</dbReference>
<name>A0ACB9EGQ4_ARCLA</name>
<organism evidence="1 2">
    <name type="scientific">Arctium lappa</name>
    <name type="common">Greater burdock</name>
    <name type="synonym">Lappa major</name>
    <dbReference type="NCBI Taxonomy" id="4217"/>
    <lineage>
        <taxon>Eukaryota</taxon>
        <taxon>Viridiplantae</taxon>
        <taxon>Streptophyta</taxon>
        <taxon>Embryophyta</taxon>
        <taxon>Tracheophyta</taxon>
        <taxon>Spermatophyta</taxon>
        <taxon>Magnoliopsida</taxon>
        <taxon>eudicotyledons</taxon>
        <taxon>Gunneridae</taxon>
        <taxon>Pentapetalae</taxon>
        <taxon>asterids</taxon>
        <taxon>campanulids</taxon>
        <taxon>Asterales</taxon>
        <taxon>Asteraceae</taxon>
        <taxon>Carduoideae</taxon>
        <taxon>Cardueae</taxon>
        <taxon>Arctiinae</taxon>
        <taxon>Arctium</taxon>
    </lineage>
</organism>
<reference evidence="1 2" key="2">
    <citation type="journal article" date="2022" name="Mol. Ecol. Resour.">
        <title>The genomes of chicory, endive, great burdock and yacon provide insights into Asteraceae paleo-polyploidization history and plant inulin production.</title>
        <authorList>
            <person name="Fan W."/>
            <person name="Wang S."/>
            <person name="Wang H."/>
            <person name="Wang A."/>
            <person name="Jiang F."/>
            <person name="Liu H."/>
            <person name="Zhao H."/>
            <person name="Xu D."/>
            <person name="Zhang Y."/>
        </authorList>
    </citation>
    <scope>NUCLEOTIDE SEQUENCE [LARGE SCALE GENOMIC DNA]</scope>
    <source>
        <strain evidence="2">cv. Niubang</strain>
    </source>
</reference>
<reference evidence="2" key="1">
    <citation type="journal article" date="2022" name="Mol. Ecol. Resour.">
        <title>The genomes of chicory, endive, great burdock and yacon provide insights into Asteraceae palaeo-polyploidization history and plant inulin production.</title>
        <authorList>
            <person name="Fan W."/>
            <person name="Wang S."/>
            <person name="Wang H."/>
            <person name="Wang A."/>
            <person name="Jiang F."/>
            <person name="Liu H."/>
            <person name="Zhao H."/>
            <person name="Xu D."/>
            <person name="Zhang Y."/>
        </authorList>
    </citation>
    <scope>NUCLEOTIDE SEQUENCE [LARGE SCALE GENOMIC DNA]</scope>
    <source>
        <strain evidence="2">cv. Niubang</strain>
    </source>
</reference>
<evidence type="ECO:0000313" key="1">
    <source>
        <dbReference type="EMBL" id="KAI3757936.1"/>
    </source>
</evidence>
<keyword evidence="2" id="KW-1185">Reference proteome</keyword>
<proteinExistence type="predicted"/>
<comment type="caution">
    <text evidence="1">The sequence shown here is derived from an EMBL/GenBank/DDBJ whole genome shotgun (WGS) entry which is preliminary data.</text>
</comment>